<comment type="caution">
    <text evidence="6">The sequence shown here is derived from an EMBL/GenBank/DDBJ whole genome shotgun (WGS) entry which is preliminary data.</text>
</comment>
<evidence type="ECO:0000256" key="1">
    <source>
        <dbReference type="ARBA" id="ARBA00022898"/>
    </source>
</evidence>
<protein>
    <submittedName>
        <fullName evidence="6">DegT/DnrJ/EryC1/StrS family aminotransferase</fullName>
    </submittedName>
</protein>
<name>A0A537KQI5_9BACT</name>
<dbReference type="InterPro" id="IPR015421">
    <property type="entry name" value="PyrdxlP-dep_Trfase_major"/>
</dbReference>
<evidence type="ECO:0000313" key="6">
    <source>
        <dbReference type="EMBL" id="TMI97766.1"/>
    </source>
</evidence>
<feature type="modified residue" description="N6-(pyridoxal phosphate)lysine" evidence="4">
    <location>
        <position position="184"/>
    </location>
</feature>
<dbReference type="GO" id="GO:0008483">
    <property type="term" value="F:transaminase activity"/>
    <property type="evidence" value="ECO:0007669"/>
    <property type="project" value="UniProtKB-KW"/>
</dbReference>
<dbReference type="Gene3D" id="3.40.640.10">
    <property type="entry name" value="Type I PLP-dependent aspartate aminotransferase-like (Major domain)"/>
    <property type="match status" value="1"/>
</dbReference>
<proteinExistence type="inferred from homology"/>
<evidence type="ECO:0000256" key="2">
    <source>
        <dbReference type="ARBA" id="ARBA00037999"/>
    </source>
</evidence>
<evidence type="ECO:0000256" key="3">
    <source>
        <dbReference type="PIRSR" id="PIRSR000390-1"/>
    </source>
</evidence>
<dbReference type="GO" id="GO:0030170">
    <property type="term" value="F:pyridoxal phosphate binding"/>
    <property type="evidence" value="ECO:0007669"/>
    <property type="project" value="TreeGrafter"/>
</dbReference>
<sequence length="376" mass="41495">MRVPLLDLKAQYATIRDEVREALDRVLESQQFIMGPEVPALEKALADYVGARHGIGMSSGTDALLAALMALGVGPGDRVTGVITRLNAVPVFTDIDPGSYNMSPTSLEKAWAALDRSVQQRVKAIVPVHLFGQCADMARILELATDVNVPVIEDAAQAIGTRYKDSRAAGTMGVMGCFSFFPSKNLGAIGDGGMVVTDDEVLAERLRLLRNHGAKPKYFHKIVGGNFRLDTIQAAVLLVKLRHLDIWHKARRENADRYRELFRQTGLVERGAVGLPQVTDPTPAIRSHIYNQFVIRSPKRDALRDFLTVHSVGTEIYYPVPFNLQECFADLGYRAGDFPESERAARETLALPIYPELTPEQQAYVVERIAAFHRGG</sequence>
<dbReference type="InterPro" id="IPR015422">
    <property type="entry name" value="PyrdxlP-dep_Trfase_small"/>
</dbReference>
<dbReference type="Proteomes" id="UP000319353">
    <property type="component" value="Unassembled WGS sequence"/>
</dbReference>
<accession>A0A537KQI5</accession>
<evidence type="ECO:0000256" key="4">
    <source>
        <dbReference type="PIRSR" id="PIRSR000390-2"/>
    </source>
</evidence>
<evidence type="ECO:0000313" key="7">
    <source>
        <dbReference type="Proteomes" id="UP000319353"/>
    </source>
</evidence>
<feature type="active site" description="Proton acceptor" evidence="3">
    <location>
        <position position="184"/>
    </location>
</feature>
<organism evidence="6 7">
    <name type="scientific">Candidatus Segetimicrobium genomatis</name>
    <dbReference type="NCBI Taxonomy" id="2569760"/>
    <lineage>
        <taxon>Bacteria</taxon>
        <taxon>Bacillati</taxon>
        <taxon>Candidatus Sysuimicrobiota</taxon>
        <taxon>Candidatus Sysuimicrobiia</taxon>
        <taxon>Candidatus Sysuimicrobiales</taxon>
        <taxon>Candidatus Segetimicrobiaceae</taxon>
        <taxon>Candidatus Segetimicrobium</taxon>
    </lineage>
</organism>
<dbReference type="CDD" id="cd00616">
    <property type="entry name" value="AHBA_syn"/>
    <property type="match status" value="1"/>
</dbReference>
<dbReference type="InterPro" id="IPR015424">
    <property type="entry name" value="PyrdxlP-dep_Trfase"/>
</dbReference>
<dbReference type="Pfam" id="PF01041">
    <property type="entry name" value="DegT_DnrJ_EryC1"/>
    <property type="match status" value="1"/>
</dbReference>
<dbReference type="SUPFAM" id="SSF53383">
    <property type="entry name" value="PLP-dependent transferases"/>
    <property type="match status" value="1"/>
</dbReference>
<dbReference type="Gene3D" id="3.90.1150.10">
    <property type="entry name" value="Aspartate Aminotransferase, domain 1"/>
    <property type="match status" value="1"/>
</dbReference>
<keyword evidence="6" id="KW-0032">Aminotransferase</keyword>
<dbReference type="InterPro" id="IPR000653">
    <property type="entry name" value="DegT/StrS_aminotransferase"/>
</dbReference>
<gene>
    <name evidence="6" type="ORF">E6H01_13015</name>
</gene>
<dbReference type="PANTHER" id="PTHR30244">
    <property type="entry name" value="TRANSAMINASE"/>
    <property type="match status" value="1"/>
</dbReference>
<dbReference type="AlphaFoldDB" id="A0A537KQI5"/>
<keyword evidence="1 4" id="KW-0663">Pyridoxal phosphate</keyword>
<evidence type="ECO:0000256" key="5">
    <source>
        <dbReference type="RuleBase" id="RU004508"/>
    </source>
</evidence>
<keyword evidence="6" id="KW-0808">Transferase</keyword>
<reference evidence="6 7" key="1">
    <citation type="journal article" date="2019" name="Nat. Microbiol.">
        <title>Mediterranean grassland soil C-N compound turnover is dependent on rainfall and depth, and is mediated by genomically divergent microorganisms.</title>
        <authorList>
            <person name="Diamond S."/>
            <person name="Andeer P.F."/>
            <person name="Li Z."/>
            <person name="Crits-Christoph A."/>
            <person name="Burstein D."/>
            <person name="Anantharaman K."/>
            <person name="Lane K.R."/>
            <person name="Thomas B.C."/>
            <person name="Pan C."/>
            <person name="Northen T.R."/>
            <person name="Banfield J.F."/>
        </authorList>
    </citation>
    <scope>NUCLEOTIDE SEQUENCE [LARGE SCALE GENOMIC DNA]</scope>
    <source>
        <strain evidence="6">NP_4</strain>
    </source>
</reference>
<dbReference type="PIRSF" id="PIRSF000390">
    <property type="entry name" value="PLP_StrS"/>
    <property type="match status" value="1"/>
</dbReference>
<comment type="similarity">
    <text evidence="2 5">Belongs to the DegT/DnrJ/EryC1 family.</text>
</comment>
<dbReference type="PANTHER" id="PTHR30244:SF36">
    <property type="entry name" value="3-OXO-GLUCOSE-6-PHOSPHATE:GLUTAMATE AMINOTRANSFERASE"/>
    <property type="match status" value="1"/>
</dbReference>
<dbReference type="EMBL" id="VBAL01000198">
    <property type="protein sequence ID" value="TMI97766.1"/>
    <property type="molecule type" value="Genomic_DNA"/>
</dbReference>
<dbReference type="GO" id="GO:0000271">
    <property type="term" value="P:polysaccharide biosynthetic process"/>
    <property type="evidence" value="ECO:0007669"/>
    <property type="project" value="TreeGrafter"/>
</dbReference>